<dbReference type="GO" id="GO:0005634">
    <property type="term" value="C:nucleus"/>
    <property type="evidence" value="ECO:0007669"/>
    <property type="project" value="UniProtKB-SubCell"/>
</dbReference>
<dbReference type="InterPro" id="IPR050613">
    <property type="entry name" value="Sec_Metabolite_Reg"/>
</dbReference>
<comment type="subcellular location">
    <subcellularLocation>
        <location evidence="1">Nucleus</location>
    </subcellularLocation>
</comment>
<reference evidence="4" key="1">
    <citation type="submission" date="2022-10" db="EMBL/GenBank/DDBJ databases">
        <title>Culturing micro-colonial fungi from biological soil crusts in the Mojave desert and describing Neophaeococcomyces mojavensis, and introducing the new genera and species Taxawa tesnikishii.</title>
        <authorList>
            <person name="Kurbessoian T."/>
            <person name="Stajich J.E."/>
        </authorList>
    </citation>
    <scope>NUCLEOTIDE SEQUENCE</scope>
    <source>
        <strain evidence="4">TK_35</strain>
    </source>
</reference>
<dbReference type="Pfam" id="PF04082">
    <property type="entry name" value="Fungal_trans"/>
    <property type="match status" value="1"/>
</dbReference>
<name>A0AA38XZ68_9EURO</name>
<evidence type="ECO:0000313" key="5">
    <source>
        <dbReference type="Proteomes" id="UP001172681"/>
    </source>
</evidence>
<dbReference type="AlphaFoldDB" id="A0AA38XZ68"/>
<dbReference type="GO" id="GO:0006351">
    <property type="term" value="P:DNA-templated transcription"/>
    <property type="evidence" value="ECO:0007669"/>
    <property type="project" value="InterPro"/>
</dbReference>
<keyword evidence="2" id="KW-0539">Nucleus</keyword>
<evidence type="ECO:0000256" key="1">
    <source>
        <dbReference type="ARBA" id="ARBA00004123"/>
    </source>
</evidence>
<dbReference type="PANTHER" id="PTHR31001:SF87">
    <property type="entry name" value="COL-21"/>
    <property type="match status" value="1"/>
</dbReference>
<dbReference type="GO" id="GO:0008270">
    <property type="term" value="F:zinc ion binding"/>
    <property type="evidence" value="ECO:0007669"/>
    <property type="project" value="InterPro"/>
</dbReference>
<dbReference type="Proteomes" id="UP001172681">
    <property type="component" value="Unassembled WGS sequence"/>
</dbReference>
<accession>A0AA38XZ68</accession>
<keyword evidence="5" id="KW-1185">Reference proteome</keyword>
<dbReference type="EMBL" id="JAPDRN010000066">
    <property type="protein sequence ID" value="KAJ9630013.1"/>
    <property type="molecule type" value="Genomic_DNA"/>
</dbReference>
<organism evidence="4 5">
    <name type="scientific">Knufia peltigerae</name>
    <dbReference type="NCBI Taxonomy" id="1002370"/>
    <lineage>
        <taxon>Eukaryota</taxon>
        <taxon>Fungi</taxon>
        <taxon>Dikarya</taxon>
        <taxon>Ascomycota</taxon>
        <taxon>Pezizomycotina</taxon>
        <taxon>Eurotiomycetes</taxon>
        <taxon>Chaetothyriomycetidae</taxon>
        <taxon>Chaetothyriales</taxon>
        <taxon>Trichomeriaceae</taxon>
        <taxon>Knufia</taxon>
    </lineage>
</organism>
<evidence type="ECO:0000259" key="3">
    <source>
        <dbReference type="SMART" id="SM00906"/>
    </source>
</evidence>
<sequence length="590" mass="66342">MGVASLSTSSPLPSLNSNLIAPDNKYRSLVRQLPSKEHIDILVRQFFSDINWHYDVIDEITFRQQLEAWRRIPYSAYSNAMSGLPTEILAFPSLLFQLIAHALIHQPITDGSCSGLESLKYASEMTFVDLAGDFSEAGLATLESIPKNEMTVVAVQAEILRASLLKNTGKVIEAWHVLGLAIRDAQEIGLHAESISLSPPVSIDAQWDKETRRKLWFVLHNWDIHMAVVLGRPIATIMTAGNSTYLLEDLAQRESETPPRKRTEKDPPTPFSVIYVGYNVAYRYFPRVHAIESRGARIEDYNIVCETHAAIMENMDRLPLWCRHEDPDIHFDKLTSCHWLPAARQALTSGIYFVLLSLHRPYIFTMAESRTEALKASLKICTVQRRLFRLSKAQQYISFNMVYPLFDAMVISLATVKLFPNENLDILSDLVQDVHWGIDVLGKIGEHNAMARSAQGIVKKLFSQLHQSGEQVNQHSSNTNTGGECSDTGTADLYNARTRLNGDPTAGNIDAEPLLPVFQRTELGAVNPHDFDFDTLLPPQPIHDLFYQNIYGPHIQEAYQAPDLLLGSAEFGGLYPVNSFWSCMNDFSQQ</sequence>
<protein>
    <recommendedName>
        <fullName evidence="3">Xylanolytic transcriptional activator regulatory domain-containing protein</fullName>
    </recommendedName>
</protein>
<gene>
    <name evidence="4" type="ORF">H2204_008817</name>
</gene>
<dbReference type="SMART" id="SM00906">
    <property type="entry name" value="Fungal_trans"/>
    <property type="match status" value="1"/>
</dbReference>
<feature type="domain" description="Xylanolytic transcriptional activator regulatory" evidence="3">
    <location>
        <begin position="174"/>
        <end position="255"/>
    </location>
</feature>
<dbReference type="GO" id="GO:0003677">
    <property type="term" value="F:DNA binding"/>
    <property type="evidence" value="ECO:0007669"/>
    <property type="project" value="InterPro"/>
</dbReference>
<dbReference type="PANTHER" id="PTHR31001">
    <property type="entry name" value="UNCHARACTERIZED TRANSCRIPTIONAL REGULATORY PROTEIN"/>
    <property type="match status" value="1"/>
</dbReference>
<evidence type="ECO:0000313" key="4">
    <source>
        <dbReference type="EMBL" id="KAJ9630013.1"/>
    </source>
</evidence>
<proteinExistence type="predicted"/>
<comment type="caution">
    <text evidence="4">The sequence shown here is derived from an EMBL/GenBank/DDBJ whole genome shotgun (WGS) entry which is preliminary data.</text>
</comment>
<evidence type="ECO:0000256" key="2">
    <source>
        <dbReference type="ARBA" id="ARBA00023242"/>
    </source>
</evidence>
<dbReference type="CDD" id="cd12148">
    <property type="entry name" value="fungal_TF_MHR"/>
    <property type="match status" value="1"/>
</dbReference>
<dbReference type="InterPro" id="IPR007219">
    <property type="entry name" value="XnlR_reg_dom"/>
</dbReference>